<reference evidence="9" key="1">
    <citation type="journal article" date="2020" name="PLoS Negl. Trop. Dis.">
        <title>High-quality nuclear genome for Sarcoptes scabiei-A critical resource for a neglected parasite.</title>
        <authorList>
            <person name="Korhonen P.K."/>
            <person name="Gasser R.B."/>
            <person name="Ma G."/>
            <person name="Wang T."/>
            <person name="Stroehlein A.J."/>
            <person name="Young N.D."/>
            <person name="Ang C.S."/>
            <person name="Fernando D.D."/>
            <person name="Lu H.C."/>
            <person name="Taylor S."/>
            <person name="Reynolds S.L."/>
            <person name="Mofiz E."/>
            <person name="Najaraj S.H."/>
            <person name="Gowda H."/>
            <person name="Madugundu A."/>
            <person name="Renuse S."/>
            <person name="Holt D."/>
            <person name="Pandey A."/>
            <person name="Papenfuss A.T."/>
            <person name="Fischer K."/>
        </authorList>
    </citation>
    <scope>NUCLEOTIDE SEQUENCE [LARGE SCALE GENOMIC DNA]</scope>
</reference>
<feature type="domain" description="Ig-like" evidence="6">
    <location>
        <begin position="193"/>
        <end position="277"/>
    </location>
</feature>
<dbReference type="EMBL" id="WVUK01000066">
    <property type="protein sequence ID" value="KAF7487969.1"/>
    <property type="molecule type" value="Genomic_DNA"/>
</dbReference>
<dbReference type="InterPro" id="IPR003598">
    <property type="entry name" value="Ig_sub2"/>
</dbReference>
<evidence type="ECO:0000259" key="6">
    <source>
        <dbReference type="PROSITE" id="PS50835"/>
    </source>
</evidence>
<dbReference type="InterPro" id="IPR013783">
    <property type="entry name" value="Ig-like_fold"/>
</dbReference>
<dbReference type="InterPro" id="IPR007110">
    <property type="entry name" value="Ig-like_dom"/>
</dbReference>
<feature type="domain" description="Ig-like" evidence="6">
    <location>
        <begin position="487"/>
        <end position="551"/>
    </location>
</feature>
<evidence type="ECO:0000256" key="5">
    <source>
        <dbReference type="ARBA" id="ARBA00023319"/>
    </source>
</evidence>
<dbReference type="InterPro" id="IPR003599">
    <property type="entry name" value="Ig_sub"/>
</dbReference>
<sequence>MIGDANLGVHNLKIIEASNEDNGEFQCQVGPGGKNYAPIRATSKITVLIPPSSIEIISPTITTIANNKNGGGGGPKNSSNIELREGSSVSVECLVKGGKPAAQIKWYRKNVELRSESGNLPESTTVTTTLVHSDSVRESDSLIFTSKSKIIVSGIAEDNGIPYTCEAIHPALTGGRPMRRTVSLSVLYPPGEPEISGYTESETLKVGDMIKLECRSKGGNPLAQLVWYRNDEQVDFSYNTVSERYSINTMEFKVEARDNNAVYRCVASSPIAERQMTKEIKLKVYFGPTKLFISSMKDVKAGDIVPVSCRTEPSNPAAQISWVVDGRPFKSNQTVEPHRTGGFVTTANISITITAQDRNMKMLSCYAVNEKISETIVESSVLNVLYPPESIHILGYDETKALQHETVQRLTCVCNGGNPICSPKWYKKDKEITEGSQIAVNGNTVTNELVFRIDPSDNGAMYRCTGENSASNVPIEASTTLSVNFPPNKVSIKLTPIQPIAGTELEIVCETASSNPPSLVSWWRDGFQLLGYREEIFDGLFGGKTTRNTLD</sequence>
<dbReference type="PANTHER" id="PTHR11640">
    <property type="entry name" value="NEPHRIN"/>
    <property type="match status" value="1"/>
</dbReference>
<dbReference type="SUPFAM" id="SSF48726">
    <property type="entry name" value="Immunoglobulin"/>
    <property type="match status" value="5"/>
</dbReference>
<evidence type="ECO:0000313" key="9">
    <source>
        <dbReference type="Proteomes" id="UP000070412"/>
    </source>
</evidence>
<feature type="domain" description="Ig-like" evidence="6">
    <location>
        <begin position="388"/>
        <end position="482"/>
    </location>
</feature>
<keyword evidence="9" id="KW-1185">Reference proteome</keyword>
<dbReference type="PANTHER" id="PTHR11640:SF136">
    <property type="entry name" value="NEPHRIN"/>
    <property type="match status" value="1"/>
</dbReference>
<reference evidence="8" key="3">
    <citation type="submission" date="2022-06" db="UniProtKB">
        <authorList>
            <consortium name="EnsemblMetazoa"/>
        </authorList>
    </citation>
    <scope>IDENTIFICATION</scope>
</reference>
<dbReference type="SMART" id="SM00408">
    <property type="entry name" value="IGc2"/>
    <property type="match status" value="2"/>
</dbReference>
<dbReference type="InterPro" id="IPR036179">
    <property type="entry name" value="Ig-like_dom_sf"/>
</dbReference>
<protein>
    <submittedName>
        <fullName evidence="7">Nephrin</fullName>
    </submittedName>
</protein>
<feature type="domain" description="Ig-like" evidence="6">
    <location>
        <begin position="59"/>
        <end position="183"/>
    </location>
</feature>
<accession>A0A834R1U0</accession>
<feature type="domain" description="Ig-like" evidence="6">
    <location>
        <begin position="288"/>
        <end position="383"/>
    </location>
</feature>
<gene>
    <name evidence="7" type="ORF">SSS_2301</name>
</gene>
<proteinExistence type="predicted"/>
<evidence type="ECO:0000256" key="1">
    <source>
        <dbReference type="ARBA" id="ARBA00004479"/>
    </source>
</evidence>
<evidence type="ECO:0000313" key="7">
    <source>
        <dbReference type="EMBL" id="KAF7487969.1"/>
    </source>
</evidence>
<dbReference type="AlphaFoldDB" id="A0A834R1U0"/>
<evidence type="ECO:0000256" key="2">
    <source>
        <dbReference type="ARBA" id="ARBA00023136"/>
    </source>
</evidence>
<dbReference type="EnsemblMetazoa" id="SSS_2301s_mrna">
    <property type="protein sequence ID" value="KAF7487969.1"/>
    <property type="gene ID" value="SSS_2301"/>
</dbReference>
<dbReference type="GO" id="GO:0050839">
    <property type="term" value="F:cell adhesion molecule binding"/>
    <property type="evidence" value="ECO:0007669"/>
    <property type="project" value="TreeGrafter"/>
</dbReference>
<evidence type="ECO:0000313" key="8">
    <source>
        <dbReference type="EnsemblMetazoa" id="KAF7487969.1"/>
    </source>
</evidence>
<keyword evidence="2" id="KW-0472">Membrane</keyword>
<evidence type="ECO:0000256" key="3">
    <source>
        <dbReference type="ARBA" id="ARBA00023157"/>
    </source>
</evidence>
<keyword evidence="5" id="KW-0393">Immunoglobulin domain</keyword>
<dbReference type="GO" id="GO:0005911">
    <property type="term" value="C:cell-cell junction"/>
    <property type="evidence" value="ECO:0007669"/>
    <property type="project" value="TreeGrafter"/>
</dbReference>
<dbReference type="SMART" id="SM00409">
    <property type="entry name" value="IG"/>
    <property type="match status" value="3"/>
</dbReference>
<dbReference type="PROSITE" id="PS50835">
    <property type="entry name" value="IG_LIKE"/>
    <property type="match status" value="5"/>
</dbReference>
<dbReference type="Pfam" id="PF08205">
    <property type="entry name" value="C2-set_2"/>
    <property type="match status" value="2"/>
</dbReference>
<dbReference type="GO" id="GO:0098609">
    <property type="term" value="P:cell-cell adhesion"/>
    <property type="evidence" value="ECO:0007669"/>
    <property type="project" value="TreeGrafter"/>
</dbReference>
<evidence type="ECO:0000256" key="4">
    <source>
        <dbReference type="ARBA" id="ARBA00023180"/>
    </source>
</evidence>
<comment type="subcellular location">
    <subcellularLocation>
        <location evidence="1">Membrane</location>
        <topology evidence="1">Single-pass type I membrane protein</topology>
    </subcellularLocation>
</comment>
<dbReference type="InterPro" id="IPR051275">
    <property type="entry name" value="Cell_adhesion_signaling"/>
</dbReference>
<dbReference type="Pfam" id="PF13927">
    <property type="entry name" value="Ig_3"/>
    <property type="match status" value="1"/>
</dbReference>
<dbReference type="InterPro" id="IPR013162">
    <property type="entry name" value="CD80_C2-set"/>
</dbReference>
<organism evidence="7">
    <name type="scientific">Sarcoptes scabiei</name>
    <name type="common">Itch mite</name>
    <name type="synonym">Acarus scabiei</name>
    <dbReference type="NCBI Taxonomy" id="52283"/>
    <lineage>
        <taxon>Eukaryota</taxon>
        <taxon>Metazoa</taxon>
        <taxon>Ecdysozoa</taxon>
        <taxon>Arthropoda</taxon>
        <taxon>Chelicerata</taxon>
        <taxon>Arachnida</taxon>
        <taxon>Acari</taxon>
        <taxon>Acariformes</taxon>
        <taxon>Sarcoptiformes</taxon>
        <taxon>Astigmata</taxon>
        <taxon>Psoroptidia</taxon>
        <taxon>Sarcoptoidea</taxon>
        <taxon>Sarcoptidae</taxon>
        <taxon>Sarcoptinae</taxon>
        <taxon>Sarcoptes</taxon>
    </lineage>
</organism>
<name>A0A834R1U0_SARSC</name>
<reference evidence="7" key="2">
    <citation type="submission" date="2020-01" db="EMBL/GenBank/DDBJ databases">
        <authorList>
            <person name="Korhonen P.K.K."/>
            <person name="Guangxu M.G."/>
            <person name="Wang T.W."/>
            <person name="Stroehlein A.J.S."/>
            <person name="Young N.D."/>
            <person name="Ang C.-S.A."/>
            <person name="Fernando D.W.F."/>
            <person name="Lu H.L."/>
            <person name="Taylor S.T."/>
            <person name="Ehtesham M.E.M."/>
            <person name="Najaraj S.H.N."/>
            <person name="Harsha G.H.G."/>
            <person name="Madugundu A.M."/>
            <person name="Renuse S.R."/>
            <person name="Holt D.H."/>
            <person name="Pandey A.P."/>
            <person name="Papenfuss A.P."/>
            <person name="Gasser R.B.G."/>
            <person name="Fischer K.F."/>
        </authorList>
    </citation>
    <scope>NUCLEOTIDE SEQUENCE</scope>
    <source>
        <strain evidence="7">SSS_KF_BRIS2020</strain>
    </source>
</reference>
<dbReference type="Proteomes" id="UP000070412">
    <property type="component" value="Unassembled WGS sequence"/>
</dbReference>
<dbReference type="Gene3D" id="2.60.40.10">
    <property type="entry name" value="Immunoglobulins"/>
    <property type="match status" value="5"/>
</dbReference>
<dbReference type="GO" id="GO:0005886">
    <property type="term" value="C:plasma membrane"/>
    <property type="evidence" value="ECO:0007669"/>
    <property type="project" value="TreeGrafter"/>
</dbReference>
<keyword evidence="4" id="KW-0325">Glycoprotein</keyword>
<keyword evidence="3" id="KW-1015">Disulfide bond</keyword>
<dbReference type="OrthoDB" id="10028801at2759"/>